<accession>A0AAV4ZKN7</accession>
<dbReference type="SUPFAM" id="SSF53474">
    <property type="entry name" value="alpha/beta-Hydrolases"/>
    <property type="match status" value="1"/>
</dbReference>
<name>A0AAV4ZKN7_9HYPH</name>
<dbReference type="RefSeq" id="WP_238230003.1">
    <property type="nucleotide sequence ID" value="NZ_BPQO01000007.1"/>
</dbReference>
<proteinExistence type="predicted"/>
<dbReference type="InterPro" id="IPR050266">
    <property type="entry name" value="AB_hydrolase_sf"/>
</dbReference>
<comment type="caution">
    <text evidence="2">The sequence shown here is derived from an EMBL/GenBank/DDBJ whole genome shotgun (WGS) entry which is preliminary data.</text>
</comment>
<feature type="domain" description="AB hydrolase-1" evidence="1">
    <location>
        <begin position="39"/>
        <end position="256"/>
    </location>
</feature>
<organism evidence="2 3">
    <name type="scientific">Methylobacterium hispanicum</name>
    <dbReference type="NCBI Taxonomy" id="270350"/>
    <lineage>
        <taxon>Bacteria</taxon>
        <taxon>Pseudomonadati</taxon>
        <taxon>Pseudomonadota</taxon>
        <taxon>Alphaproteobacteria</taxon>
        <taxon>Hyphomicrobiales</taxon>
        <taxon>Methylobacteriaceae</taxon>
        <taxon>Methylobacterium</taxon>
    </lineage>
</organism>
<dbReference type="InterPro" id="IPR000073">
    <property type="entry name" value="AB_hydrolase_1"/>
</dbReference>
<reference evidence="2" key="1">
    <citation type="journal article" date="2016" name="Front. Microbiol.">
        <title>Genome Sequence of the Piezophilic, Mesophilic Sulfate-Reducing Bacterium Desulfovibrio indicus J2T.</title>
        <authorList>
            <person name="Cao J."/>
            <person name="Maignien L."/>
            <person name="Shao Z."/>
            <person name="Alain K."/>
            <person name="Jebbar M."/>
        </authorList>
    </citation>
    <scope>NUCLEOTIDE SEQUENCE</scope>
    <source>
        <strain evidence="2">DSM 16372</strain>
    </source>
</reference>
<evidence type="ECO:0000259" key="1">
    <source>
        <dbReference type="Pfam" id="PF12697"/>
    </source>
</evidence>
<gene>
    <name evidence="2" type="primary">menH_3</name>
    <name evidence="2" type="ORF">BHAOGJBA_2180</name>
</gene>
<dbReference type="Pfam" id="PF12697">
    <property type="entry name" value="Abhydrolase_6"/>
    <property type="match status" value="1"/>
</dbReference>
<keyword evidence="3" id="KW-1185">Reference proteome</keyword>
<dbReference type="EMBL" id="BPQO01000007">
    <property type="protein sequence ID" value="GJD88659.1"/>
    <property type="molecule type" value="Genomic_DNA"/>
</dbReference>
<dbReference type="Proteomes" id="UP001055247">
    <property type="component" value="Unassembled WGS sequence"/>
</dbReference>
<evidence type="ECO:0000313" key="2">
    <source>
        <dbReference type="EMBL" id="GJD88659.1"/>
    </source>
</evidence>
<dbReference type="GO" id="GO:0016020">
    <property type="term" value="C:membrane"/>
    <property type="evidence" value="ECO:0007669"/>
    <property type="project" value="TreeGrafter"/>
</dbReference>
<protein>
    <submittedName>
        <fullName evidence="2">2-succinyl-6-hydroxy-2, 4-cyclohexadiene-1-carboxylate synthase</fullName>
    </submittedName>
</protein>
<dbReference type="PANTHER" id="PTHR43798:SF33">
    <property type="entry name" value="HYDROLASE, PUTATIVE (AFU_ORTHOLOGUE AFUA_2G14860)-RELATED"/>
    <property type="match status" value="1"/>
</dbReference>
<reference evidence="2" key="2">
    <citation type="submission" date="2021-08" db="EMBL/GenBank/DDBJ databases">
        <authorList>
            <person name="Tani A."/>
            <person name="Ola A."/>
            <person name="Ogura Y."/>
            <person name="Katsura K."/>
            <person name="Hayashi T."/>
        </authorList>
    </citation>
    <scope>NUCLEOTIDE SEQUENCE</scope>
    <source>
        <strain evidence="2">DSM 16372</strain>
    </source>
</reference>
<evidence type="ECO:0000313" key="3">
    <source>
        <dbReference type="Proteomes" id="UP001055247"/>
    </source>
</evidence>
<dbReference type="InterPro" id="IPR029058">
    <property type="entry name" value="AB_hydrolase_fold"/>
</dbReference>
<sequence>MASGPCEVCEEPAAGFLDLGPQRLEYRRSGPRPGHSPTIVLLHEGLGSADGWWPFADALAEASGCPVLAYSRAGYGRSSPVALPRPLDYLEREAAEVLPRVLDAAGLRRTVLVGHSDGATIAALAAASGDPRVSGAALIAPHVVVEPATIEGVRRARAAFEAGGLRRRLAAQHADVDGAFRGWSDAWLDPERCRWDVRAALRRLSVPLLLIQGERDRYGTTVQIDAVARACPHAEVHLLPALGHAPQDQDPARVLALVSGFLLGNGLASSAPMPASRRPDGAAA</sequence>
<dbReference type="Gene3D" id="3.40.50.1820">
    <property type="entry name" value="alpha/beta hydrolase"/>
    <property type="match status" value="1"/>
</dbReference>
<dbReference type="AlphaFoldDB" id="A0AAV4ZKN7"/>
<dbReference type="PANTHER" id="PTHR43798">
    <property type="entry name" value="MONOACYLGLYCEROL LIPASE"/>
    <property type="match status" value="1"/>
</dbReference>